<feature type="compositionally biased region" description="Polar residues" evidence="1">
    <location>
        <begin position="306"/>
        <end position="316"/>
    </location>
</feature>
<proteinExistence type="predicted"/>
<comment type="caution">
    <text evidence="2">The sequence shown here is derived from an EMBL/GenBank/DDBJ whole genome shotgun (WGS) entry which is preliminary data.</text>
</comment>
<evidence type="ECO:0000313" key="3">
    <source>
        <dbReference type="Proteomes" id="UP000683360"/>
    </source>
</evidence>
<feature type="compositionally biased region" description="Basic and acidic residues" evidence="1">
    <location>
        <begin position="286"/>
        <end position="295"/>
    </location>
</feature>
<keyword evidence="3" id="KW-1185">Reference proteome</keyword>
<organism evidence="2 3">
    <name type="scientific">Mytilus edulis</name>
    <name type="common">Blue mussel</name>
    <dbReference type="NCBI Taxonomy" id="6550"/>
    <lineage>
        <taxon>Eukaryota</taxon>
        <taxon>Metazoa</taxon>
        <taxon>Spiralia</taxon>
        <taxon>Lophotrochozoa</taxon>
        <taxon>Mollusca</taxon>
        <taxon>Bivalvia</taxon>
        <taxon>Autobranchia</taxon>
        <taxon>Pteriomorphia</taxon>
        <taxon>Mytilida</taxon>
        <taxon>Mytiloidea</taxon>
        <taxon>Mytilidae</taxon>
        <taxon>Mytilinae</taxon>
        <taxon>Mytilus</taxon>
    </lineage>
</organism>
<dbReference type="EMBL" id="CAJPWZ010000369">
    <property type="protein sequence ID" value="CAG2191748.1"/>
    <property type="molecule type" value="Genomic_DNA"/>
</dbReference>
<evidence type="ECO:0000313" key="2">
    <source>
        <dbReference type="EMBL" id="CAG2191748.1"/>
    </source>
</evidence>
<gene>
    <name evidence="2" type="ORF">MEDL_6873</name>
</gene>
<dbReference type="OrthoDB" id="10015020at2759"/>
<feature type="region of interest" description="Disordered" evidence="1">
    <location>
        <begin position="204"/>
        <end position="325"/>
    </location>
</feature>
<reference evidence="2" key="1">
    <citation type="submission" date="2021-03" db="EMBL/GenBank/DDBJ databases">
        <authorList>
            <person name="Bekaert M."/>
        </authorList>
    </citation>
    <scope>NUCLEOTIDE SEQUENCE</scope>
</reference>
<dbReference type="Proteomes" id="UP000683360">
    <property type="component" value="Unassembled WGS sequence"/>
</dbReference>
<feature type="compositionally biased region" description="Polar residues" evidence="1">
    <location>
        <begin position="268"/>
        <end position="285"/>
    </location>
</feature>
<evidence type="ECO:0000256" key="1">
    <source>
        <dbReference type="SAM" id="MobiDB-lite"/>
    </source>
</evidence>
<protein>
    <submittedName>
        <fullName evidence="2">Uncharacterized protein</fullName>
    </submittedName>
</protein>
<sequence>MQAKGIHVEPLFSSPGNPHNTTALLDTITKLKQDVKLCQHEKNAAIEQLNCLISLIKRSWTGDYNASLHLANIVGLPPPEFDYRATHLTNTPVPDKSVSKKAILLWERLSIKLLDRNYAEIQEEIRQRQMLYMQNRQLYMDEVLHHHQIDMGKAPNKKILKLMRIKRRVKSAPARPRNAKDMVNGANVKMKDLFVSNRNGEPQIPFTDPITKSLHVQNNGNPYGKSRLDYDDPQRYGQKSLFDLDAVFGPDNENRKSQRPASAFIPRGQQSKSRPQSGHGTFMTQKSERPMKFETTRPVSAKTPGKKSSTLKSASEPNMGRKTLEPFPTFQVNMSNQDIEDEKHLDINDNACENSGDDSSDFDIEEFRNPPIKVRVESAPVKRPAHVDKFVKELQTMEEMERDFKKNAIHLQKKLGIDSNGLVS</sequence>
<dbReference type="AlphaFoldDB" id="A0A8S3Q851"/>
<name>A0A8S3Q851_MYTED</name>
<accession>A0A8S3Q851</accession>